<evidence type="ECO:0000313" key="2">
    <source>
        <dbReference type="EMBL" id="SMB82596.1"/>
    </source>
</evidence>
<keyword evidence="3" id="KW-1185">Reference proteome</keyword>
<dbReference type="Proteomes" id="UP000192582">
    <property type="component" value="Unassembled WGS sequence"/>
</dbReference>
<sequence length="278" mass="29870">MKRRFLQVLLPTLTLAAAAPARAATVPAPLQGQWEYGYVSPTEYYDPSTGKYAEGSGTSEIIRIQADGSYERSGIIVVTTYGCTSKLLTTSKGKVSLKGNVLTFTPSAAHNKGYTCSPSKSYETHELRPSVFTWKLSGDTLVLGDPKGESRDSLYNRPRTLGASPAGQRVRRVTGMLNFPEGHAPMGVAVIACRVDRGCGAEDGSVRFVNLTGSGRQQNFSLDNLEGVAYEILAWEDTNGSGQPDPGDWVDSASARGQSGVTVTPPVTNVFLKLELWK</sequence>
<dbReference type="OrthoDB" id="65343at2"/>
<protein>
    <submittedName>
        <fullName evidence="2">Uncharacterized protein</fullName>
    </submittedName>
</protein>
<accession>A0A1W1UND2</accession>
<dbReference type="AlphaFoldDB" id="A0A1W1UND2"/>
<name>A0A1W1UND2_9DEIO</name>
<gene>
    <name evidence="2" type="ORF">SAMN00790413_04078</name>
</gene>
<proteinExistence type="predicted"/>
<dbReference type="STRING" id="695939.SAMN00790413_04078"/>
<dbReference type="EMBL" id="FWWU01000006">
    <property type="protein sequence ID" value="SMB82596.1"/>
    <property type="molecule type" value="Genomic_DNA"/>
</dbReference>
<feature type="chain" id="PRO_5012935641" evidence="1">
    <location>
        <begin position="24"/>
        <end position="278"/>
    </location>
</feature>
<evidence type="ECO:0000256" key="1">
    <source>
        <dbReference type="SAM" id="SignalP"/>
    </source>
</evidence>
<feature type="signal peptide" evidence="1">
    <location>
        <begin position="1"/>
        <end position="23"/>
    </location>
</feature>
<organism evidence="2 3">
    <name type="scientific">Deinococcus hopiensis KR-140</name>
    <dbReference type="NCBI Taxonomy" id="695939"/>
    <lineage>
        <taxon>Bacteria</taxon>
        <taxon>Thermotogati</taxon>
        <taxon>Deinococcota</taxon>
        <taxon>Deinococci</taxon>
        <taxon>Deinococcales</taxon>
        <taxon>Deinococcaceae</taxon>
        <taxon>Deinococcus</taxon>
    </lineage>
</organism>
<dbReference type="RefSeq" id="WP_084046223.1">
    <property type="nucleotide sequence ID" value="NZ_FWWU01000006.1"/>
</dbReference>
<evidence type="ECO:0000313" key="3">
    <source>
        <dbReference type="Proteomes" id="UP000192582"/>
    </source>
</evidence>
<keyword evidence="1" id="KW-0732">Signal</keyword>
<reference evidence="2 3" key="1">
    <citation type="submission" date="2017-04" db="EMBL/GenBank/DDBJ databases">
        <authorList>
            <person name="Afonso C.L."/>
            <person name="Miller P.J."/>
            <person name="Scott M.A."/>
            <person name="Spackman E."/>
            <person name="Goraichik I."/>
            <person name="Dimitrov K.M."/>
            <person name="Suarez D.L."/>
            <person name="Swayne D.E."/>
        </authorList>
    </citation>
    <scope>NUCLEOTIDE SEQUENCE [LARGE SCALE GENOMIC DNA]</scope>
    <source>
        <strain evidence="2 3">KR-140</strain>
    </source>
</reference>